<reference evidence="10" key="1">
    <citation type="submission" date="2023-07" db="EMBL/GenBank/DDBJ databases">
        <title>A chromosome-level genome assembly of Lolium multiflorum.</title>
        <authorList>
            <person name="Chen Y."/>
            <person name="Copetti D."/>
            <person name="Kolliker R."/>
            <person name="Studer B."/>
        </authorList>
    </citation>
    <scope>NUCLEOTIDE SEQUENCE</scope>
    <source>
        <strain evidence="10">02402/16</strain>
        <tissue evidence="10">Leaf</tissue>
    </source>
</reference>
<comment type="subcellular location">
    <subcellularLocation>
        <location evidence="2">Nucleus</location>
    </subcellularLocation>
</comment>
<comment type="caution">
    <text evidence="10">The sequence shown here is derived from an EMBL/GenBank/DDBJ whole genome shotgun (WGS) entry which is preliminary data.</text>
</comment>
<comment type="similarity">
    <text evidence="3">Belongs to the HARBI1 family.</text>
</comment>
<dbReference type="PANTHER" id="PTHR22930">
    <property type="match status" value="1"/>
</dbReference>
<keyword evidence="11" id="KW-1185">Reference proteome</keyword>
<keyword evidence="6" id="KW-0378">Hydrolase</keyword>
<proteinExistence type="inferred from homology"/>
<feature type="region of interest" description="Disordered" evidence="8">
    <location>
        <begin position="273"/>
        <end position="298"/>
    </location>
</feature>
<dbReference type="Proteomes" id="UP001231189">
    <property type="component" value="Unassembled WGS sequence"/>
</dbReference>
<dbReference type="Pfam" id="PF13359">
    <property type="entry name" value="DDE_Tnp_4"/>
    <property type="match status" value="1"/>
</dbReference>
<evidence type="ECO:0000256" key="7">
    <source>
        <dbReference type="ARBA" id="ARBA00023242"/>
    </source>
</evidence>
<comment type="cofactor">
    <cofactor evidence="1">
        <name>a divalent metal cation</name>
        <dbReference type="ChEBI" id="CHEBI:60240"/>
    </cofactor>
</comment>
<name>A0AAD8QQB6_LOLMU</name>
<evidence type="ECO:0000259" key="9">
    <source>
        <dbReference type="Pfam" id="PF13359"/>
    </source>
</evidence>
<evidence type="ECO:0000256" key="8">
    <source>
        <dbReference type="SAM" id="MobiDB-lite"/>
    </source>
</evidence>
<dbReference type="InterPro" id="IPR027806">
    <property type="entry name" value="HARBI1_dom"/>
</dbReference>
<organism evidence="10 11">
    <name type="scientific">Lolium multiflorum</name>
    <name type="common">Italian ryegrass</name>
    <name type="synonym">Lolium perenne subsp. multiflorum</name>
    <dbReference type="NCBI Taxonomy" id="4521"/>
    <lineage>
        <taxon>Eukaryota</taxon>
        <taxon>Viridiplantae</taxon>
        <taxon>Streptophyta</taxon>
        <taxon>Embryophyta</taxon>
        <taxon>Tracheophyta</taxon>
        <taxon>Spermatophyta</taxon>
        <taxon>Magnoliopsida</taxon>
        <taxon>Liliopsida</taxon>
        <taxon>Poales</taxon>
        <taxon>Poaceae</taxon>
        <taxon>BOP clade</taxon>
        <taxon>Pooideae</taxon>
        <taxon>Poodae</taxon>
        <taxon>Poeae</taxon>
        <taxon>Poeae Chloroplast Group 2 (Poeae type)</taxon>
        <taxon>Loliodinae</taxon>
        <taxon>Loliinae</taxon>
        <taxon>Lolium</taxon>
    </lineage>
</organism>
<feature type="compositionally biased region" description="Basic residues" evidence="8">
    <location>
        <begin position="44"/>
        <end position="60"/>
    </location>
</feature>
<sequence>MSLRAATIEEKKLELELSVGWGGRARAGKVELELSAGWGGRARAPHRTRVERRRGRRLGRSRSGWEGRARAQRWLGRSRSSSSPDVGGETTREAVGEVELEVGAACEGEGRARAGKVELELVVSCRLDQDSVDSAKDNAAGLSVLYAIGELRGEMIKPTSTNTPPKIKNNYRWFPYFRDCIGAIDGTHVIAKVPRSMSATFRGRKHYTSQNMLAVVDFDVRFTYVLAGSEGSAHDASILADSLSTPDGLHIPEGWGDDEFFEEVVTLDEVETVHGVNADDNDARKEKSKSEQTQCGKP</sequence>
<feature type="compositionally biased region" description="Basic and acidic residues" evidence="8">
    <location>
        <begin position="281"/>
        <end position="290"/>
    </location>
</feature>
<dbReference type="EMBL" id="JAUUTY010000007">
    <property type="protein sequence ID" value="KAK1606311.1"/>
    <property type="molecule type" value="Genomic_DNA"/>
</dbReference>
<keyword evidence="7" id="KW-0539">Nucleus</keyword>
<evidence type="ECO:0000256" key="1">
    <source>
        <dbReference type="ARBA" id="ARBA00001968"/>
    </source>
</evidence>
<dbReference type="GO" id="GO:0004518">
    <property type="term" value="F:nuclease activity"/>
    <property type="evidence" value="ECO:0007669"/>
    <property type="project" value="UniProtKB-KW"/>
</dbReference>
<evidence type="ECO:0000313" key="11">
    <source>
        <dbReference type="Proteomes" id="UP001231189"/>
    </source>
</evidence>
<gene>
    <name evidence="10" type="ORF">QYE76_029984</name>
</gene>
<dbReference type="GO" id="GO:0046872">
    <property type="term" value="F:metal ion binding"/>
    <property type="evidence" value="ECO:0007669"/>
    <property type="project" value="UniProtKB-KW"/>
</dbReference>
<dbReference type="GO" id="GO:0005634">
    <property type="term" value="C:nucleus"/>
    <property type="evidence" value="ECO:0007669"/>
    <property type="project" value="UniProtKB-SubCell"/>
</dbReference>
<evidence type="ECO:0000313" key="10">
    <source>
        <dbReference type="EMBL" id="KAK1606311.1"/>
    </source>
</evidence>
<feature type="domain" description="DDE Tnp4" evidence="9">
    <location>
        <begin position="184"/>
        <end position="242"/>
    </location>
</feature>
<accession>A0AAD8QQB6</accession>
<keyword evidence="5" id="KW-0479">Metal-binding</keyword>
<dbReference type="PANTHER" id="PTHR22930:SF259">
    <property type="entry name" value="OS08G0106900 PROTEIN"/>
    <property type="match status" value="1"/>
</dbReference>
<evidence type="ECO:0000256" key="6">
    <source>
        <dbReference type="ARBA" id="ARBA00022801"/>
    </source>
</evidence>
<evidence type="ECO:0000256" key="2">
    <source>
        <dbReference type="ARBA" id="ARBA00004123"/>
    </source>
</evidence>
<evidence type="ECO:0000256" key="4">
    <source>
        <dbReference type="ARBA" id="ARBA00022722"/>
    </source>
</evidence>
<dbReference type="GO" id="GO:0016787">
    <property type="term" value="F:hydrolase activity"/>
    <property type="evidence" value="ECO:0007669"/>
    <property type="project" value="UniProtKB-KW"/>
</dbReference>
<dbReference type="InterPro" id="IPR045249">
    <property type="entry name" value="HARBI1-like"/>
</dbReference>
<feature type="region of interest" description="Disordered" evidence="8">
    <location>
        <begin position="44"/>
        <end position="94"/>
    </location>
</feature>
<protein>
    <recommendedName>
        <fullName evidence="9">DDE Tnp4 domain-containing protein</fullName>
    </recommendedName>
</protein>
<dbReference type="AlphaFoldDB" id="A0AAD8QQB6"/>
<keyword evidence="4" id="KW-0540">Nuclease</keyword>
<evidence type="ECO:0000256" key="5">
    <source>
        <dbReference type="ARBA" id="ARBA00022723"/>
    </source>
</evidence>
<evidence type="ECO:0000256" key="3">
    <source>
        <dbReference type="ARBA" id="ARBA00006958"/>
    </source>
</evidence>